<dbReference type="InterPro" id="IPR051534">
    <property type="entry name" value="CBASS_pafABC_assoc_protein"/>
</dbReference>
<reference evidence="8" key="1">
    <citation type="submission" date="2020-05" db="EMBL/GenBank/DDBJ databases">
        <authorList>
            <person name="Chiriac C."/>
            <person name="Salcher M."/>
            <person name="Ghai R."/>
            <person name="Kavagutti S V."/>
        </authorList>
    </citation>
    <scope>NUCLEOTIDE SEQUENCE</scope>
</reference>
<feature type="domain" description="WYL" evidence="1">
    <location>
        <begin position="145"/>
        <end position="208"/>
    </location>
</feature>
<name>A0A6J7G5M3_9ZZZZ</name>
<dbReference type="PROSITE" id="PS52050">
    <property type="entry name" value="WYL"/>
    <property type="match status" value="1"/>
</dbReference>
<protein>
    <submittedName>
        <fullName evidence="8">Unannotated protein</fullName>
    </submittedName>
</protein>
<dbReference type="PANTHER" id="PTHR34580:SF3">
    <property type="entry name" value="PROTEIN PAFB"/>
    <property type="match status" value="1"/>
</dbReference>
<dbReference type="InterPro" id="IPR026881">
    <property type="entry name" value="WYL_dom"/>
</dbReference>
<dbReference type="EMBL" id="CAEZXT010000054">
    <property type="protein sequence ID" value="CAB4701836.1"/>
    <property type="molecule type" value="Genomic_DNA"/>
</dbReference>
<dbReference type="EMBL" id="CAEZWS010000035">
    <property type="protein sequence ID" value="CAB4666237.1"/>
    <property type="molecule type" value="Genomic_DNA"/>
</dbReference>
<evidence type="ECO:0000313" key="3">
    <source>
        <dbReference type="EMBL" id="CAB4589217.1"/>
    </source>
</evidence>
<gene>
    <name evidence="3" type="ORF">UFOPK1773_00728</name>
    <name evidence="4" type="ORF">UFOPK2288_00778</name>
    <name evidence="5" type="ORF">UFOPK2589_00876</name>
    <name evidence="6" type="ORF">UFOPK2931_00782</name>
    <name evidence="7" type="ORF">UFOPK3056_00537</name>
    <name evidence="8" type="ORF">UFOPK3558_00573</name>
</gene>
<evidence type="ECO:0000313" key="7">
    <source>
        <dbReference type="EMBL" id="CAB4801657.1"/>
    </source>
</evidence>
<evidence type="ECO:0000313" key="4">
    <source>
        <dbReference type="EMBL" id="CAB4666237.1"/>
    </source>
</evidence>
<evidence type="ECO:0000259" key="2">
    <source>
        <dbReference type="Pfam" id="PF25583"/>
    </source>
</evidence>
<dbReference type="EMBL" id="CAFAAR010000034">
    <property type="protein sequence ID" value="CAB4801657.1"/>
    <property type="molecule type" value="Genomic_DNA"/>
</dbReference>
<organism evidence="8">
    <name type="scientific">freshwater metagenome</name>
    <dbReference type="NCBI Taxonomy" id="449393"/>
    <lineage>
        <taxon>unclassified sequences</taxon>
        <taxon>metagenomes</taxon>
        <taxon>ecological metagenomes</taxon>
    </lineage>
</organism>
<proteinExistence type="predicted"/>
<accession>A0A6J7G5M3</accession>
<dbReference type="EMBL" id="CAEZUA010000041">
    <property type="protein sequence ID" value="CAB4589217.1"/>
    <property type="molecule type" value="Genomic_DNA"/>
</dbReference>
<evidence type="ECO:0000313" key="6">
    <source>
        <dbReference type="EMBL" id="CAB4780944.1"/>
    </source>
</evidence>
<evidence type="ECO:0000313" key="8">
    <source>
        <dbReference type="EMBL" id="CAB4898839.1"/>
    </source>
</evidence>
<evidence type="ECO:0000259" key="1">
    <source>
        <dbReference type="Pfam" id="PF13280"/>
    </source>
</evidence>
<dbReference type="InterPro" id="IPR057727">
    <property type="entry name" value="WCX_dom"/>
</dbReference>
<dbReference type="AlphaFoldDB" id="A0A6J7G5M3"/>
<dbReference type="EMBL" id="CAEZZZ010000045">
    <property type="protein sequence ID" value="CAB4780944.1"/>
    <property type="molecule type" value="Genomic_DNA"/>
</dbReference>
<feature type="domain" description="WCX" evidence="2">
    <location>
        <begin position="242"/>
        <end position="311"/>
    </location>
</feature>
<dbReference type="EMBL" id="CAFBMI010000036">
    <property type="protein sequence ID" value="CAB4898839.1"/>
    <property type="molecule type" value="Genomic_DNA"/>
</dbReference>
<evidence type="ECO:0000313" key="5">
    <source>
        <dbReference type="EMBL" id="CAB4701836.1"/>
    </source>
</evidence>
<sequence length="316" mass="35541">MSSRKTERLINLTIALLASKRFLTKNEIFRTIEGYEGSAEANERMFERDKDDLRTLGIAIEVGELDVLFNDEPGYRIKPESYALNMGELSGLDIALLSLATEVWRDASFSQAAQSARIKLASLGIASDYQSIPAMAPRICIDSPNFAVLVKAIADGVHINFEYLASNMEVQHRDVDPYGVGNRFGAWYLVGFDSEKSAIRTFRLDRIRGQVARSNTLNSFRIPNDFNVAQYLDENLFQDTQSAIIRVRKNKGRQLRIRAAMIVPDEEFDTCTIPYPNEQSFTDLILWHGEDVVVLEPASLRESVIAALEGLVKSHD</sequence>
<dbReference type="PANTHER" id="PTHR34580">
    <property type="match status" value="1"/>
</dbReference>
<dbReference type="Pfam" id="PF13280">
    <property type="entry name" value="WYL"/>
    <property type="match status" value="1"/>
</dbReference>
<dbReference type="Pfam" id="PF25583">
    <property type="entry name" value="WCX"/>
    <property type="match status" value="1"/>
</dbReference>